<gene>
    <name evidence="8" type="ORF">H6H00_23090</name>
</gene>
<dbReference type="EMBL" id="CP060131">
    <property type="protein sequence ID" value="QNG51040.1"/>
    <property type="molecule type" value="Genomic_DNA"/>
</dbReference>
<evidence type="ECO:0000256" key="5">
    <source>
        <dbReference type="ARBA" id="ARBA00023014"/>
    </source>
</evidence>
<dbReference type="InterPro" id="IPR037225">
    <property type="entry name" value="Nuo51_FMN-bd_sf"/>
</dbReference>
<evidence type="ECO:0000256" key="2">
    <source>
        <dbReference type="ARBA" id="ARBA00022485"/>
    </source>
</evidence>
<name>A0A7G7ME29_9PSEU</name>
<dbReference type="FunFam" id="3.40.50.11540:FF:000001">
    <property type="entry name" value="NADH dehydrogenase [ubiquinone] flavoprotein 1, mitochondrial"/>
    <property type="match status" value="1"/>
</dbReference>
<dbReference type="Gene3D" id="6.10.250.1450">
    <property type="match status" value="1"/>
</dbReference>
<evidence type="ECO:0000313" key="9">
    <source>
        <dbReference type="Proteomes" id="UP000515728"/>
    </source>
</evidence>
<dbReference type="PANTHER" id="PTHR43578:SF3">
    <property type="entry name" value="NADH-QUINONE OXIDOREDUCTASE SUBUNIT F"/>
    <property type="match status" value="1"/>
</dbReference>
<evidence type="ECO:0000313" key="8">
    <source>
        <dbReference type="EMBL" id="QNG51040.1"/>
    </source>
</evidence>
<dbReference type="GO" id="GO:0051539">
    <property type="term" value="F:4 iron, 4 sulfur cluster binding"/>
    <property type="evidence" value="ECO:0007669"/>
    <property type="project" value="UniProtKB-KW"/>
</dbReference>
<dbReference type="InterPro" id="IPR037207">
    <property type="entry name" value="Nuop51_4Fe4S-bd_sf"/>
</dbReference>
<accession>A0A7G7ME29</accession>
<evidence type="ECO:0000256" key="1">
    <source>
        <dbReference type="ARBA" id="ARBA00007523"/>
    </source>
</evidence>
<dbReference type="KEGG" id="ppel:H6H00_23090"/>
<evidence type="ECO:0000256" key="4">
    <source>
        <dbReference type="ARBA" id="ARBA00023004"/>
    </source>
</evidence>
<dbReference type="SUPFAM" id="SSF142984">
    <property type="entry name" value="Nqo1 middle domain-like"/>
    <property type="match status" value="1"/>
</dbReference>
<dbReference type="InterPro" id="IPR036249">
    <property type="entry name" value="Thioredoxin-like_sf"/>
</dbReference>
<dbReference type="PROSITE" id="PS00644">
    <property type="entry name" value="COMPLEX1_51K_1"/>
    <property type="match status" value="1"/>
</dbReference>
<dbReference type="PROSITE" id="PS00645">
    <property type="entry name" value="COMPLEX1_51K_2"/>
    <property type="match status" value="1"/>
</dbReference>
<proteinExistence type="inferred from homology"/>
<keyword evidence="4" id="KW-0408">Iron</keyword>
<dbReference type="Pfam" id="PF10531">
    <property type="entry name" value="SLBB"/>
    <property type="match status" value="1"/>
</dbReference>
<keyword evidence="2" id="KW-0004">4Fe-4S</keyword>
<dbReference type="CDD" id="cd02980">
    <property type="entry name" value="TRX_Fd_family"/>
    <property type="match status" value="1"/>
</dbReference>
<dbReference type="Gene3D" id="3.40.30.10">
    <property type="entry name" value="Glutaredoxin"/>
    <property type="match status" value="1"/>
</dbReference>
<dbReference type="Gene3D" id="3.10.20.600">
    <property type="match status" value="1"/>
</dbReference>
<keyword evidence="5" id="KW-0411">Iron-sulfur</keyword>
<sequence length="631" mass="65549">MDLRLSGAVASAVERDAVEAVVAEHARATGDRIRHDVHFADAGHAARGRRHLLLPALHAVMDAVGHITEGALTHVARTLSVPPADVYGVATFYAMFATEPRPPHVVHVCDDIACGAAGGEEVLDALGDGGDPRVAVVRSPCLGLCERAPAVLLQLTAQPDVSLAPATAADVRTALERAAAIPADPTLSADPAPSADTAFADPRRSVPQAGSPELRLLRRVGVVDPTSLASYREHGGYTALARAVELGRERVIAEVSESSLTGRGGAAFPTGVKWDGVARAPEQPHHLVCNADESEPGTFKDRVLMEHDPFGLIEAMTVAGYATGCARGYLYIRGEYPLATRRLQHAIEQARAAGLLGDDVLGAGFAFDVELRRGAGAYICGEETALLNSIEGFRGEPRNKPPFPSVKGLFGRPTVINNVETLYNVLGVLDVGGAEFATVGGGRSTGSKLFCVSGAVGVPGVYEVDFGTTLRELLALAGGVTGELRTVLLGGAAGGFVLPDQLDVVLTLEGAREIGATLGSGVVLAFDTATDLTAILRRIAAFFRDESCGQCVPCRVGTVRQEESLARLERGAPRGPELVLLGDLARVMADASICGLGHTAPAAVQSALALGLLDGPPESSPNGSRNGKVPH</sequence>
<keyword evidence="3" id="KW-0479">Metal-binding</keyword>
<dbReference type="GO" id="GO:0008137">
    <property type="term" value="F:NADH dehydrogenase (ubiquinone) activity"/>
    <property type="evidence" value="ECO:0007669"/>
    <property type="project" value="InterPro"/>
</dbReference>
<dbReference type="InterPro" id="IPR019554">
    <property type="entry name" value="Soluble_ligand-bd"/>
</dbReference>
<feature type="region of interest" description="Disordered" evidence="6">
    <location>
        <begin position="184"/>
        <end position="208"/>
    </location>
</feature>
<dbReference type="Gene3D" id="1.10.10.1590">
    <property type="entry name" value="NADH-quinone oxidoreductase subunit E"/>
    <property type="match status" value="1"/>
</dbReference>
<feature type="domain" description="NADH-ubiquinone oxidoreductase 51kDa subunit iron-sulphur binding" evidence="7">
    <location>
        <begin position="533"/>
        <end position="578"/>
    </location>
</feature>
<dbReference type="Pfam" id="PF01512">
    <property type="entry name" value="Complex1_51K"/>
    <property type="match status" value="1"/>
</dbReference>
<dbReference type="RefSeq" id="WP_185717800.1">
    <property type="nucleotide sequence ID" value="NZ_BAAAWI010000001.1"/>
</dbReference>
<comment type="similarity">
    <text evidence="1">Belongs to the complex I 51 kDa subunit family.</text>
</comment>
<dbReference type="SUPFAM" id="SSF52833">
    <property type="entry name" value="Thioredoxin-like"/>
    <property type="match status" value="1"/>
</dbReference>
<dbReference type="InterPro" id="IPR011538">
    <property type="entry name" value="Nuo51_FMN-bd"/>
</dbReference>
<protein>
    <submittedName>
        <fullName evidence="8">NAD(P)H-dependent oxidoreductase subunit E</fullName>
    </submittedName>
</protein>
<reference evidence="8 9" key="1">
    <citation type="submission" date="2020-08" db="EMBL/GenBank/DDBJ databases">
        <authorList>
            <person name="Mo P."/>
        </authorList>
    </citation>
    <scope>NUCLEOTIDE SEQUENCE [LARGE SCALE GENOMIC DNA]</scope>
    <source>
        <strain evidence="8 9">CGMCC 4.1532</strain>
    </source>
</reference>
<dbReference type="SMART" id="SM00928">
    <property type="entry name" value="NADH_4Fe-4S"/>
    <property type="match status" value="1"/>
</dbReference>
<dbReference type="SUPFAM" id="SSF142019">
    <property type="entry name" value="Nqo1 FMN-binding domain-like"/>
    <property type="match status" value="1"/>
</dbReference>
<evidence type="ECO:0000259" key="7">
    <source>
        <dbReference type="SMART" id="SM00928"/>
    </source>
</evidence>
<dbReference type="GO" id="GO:0010181">
    <property type="term" value="F:FMN binding"/>
    <property type="evidence" value="ECO:0007669"/>
    <property type="project" value="InterPro"/>
</dbReference>
<dbReference type="Pfam" id="PF01257">
    <property type="entry name" value="2Fe-2S_thioredx"/>
    <property type="match status" value="1"/>
</dbReference>
<evidence type="ECO:0000256" key="6">
    <source>
        <dbReference type="SAM" id="MobiDB-lite"/>
    </source>
</evidence>
<dbReference type="Gene3D" id="3.40.50.11540">
    <property type="entry name" value="NADH-ubiquinone oxidoreductase 51kDa subunit"/>
    <property type="match status" value="1"/>
</dbReference>
<keyword evidence="9" id="KW-1185">Reference proteome</keyword>
<dbReference type="InterPro" id="IPR041921">
    <property type="entry name" value="NuoE_N"/>
</dbReference>
<dbReference type="Proteomes" id="UP000515728">
    <property type="component" value="Chromosome"/>
</dbReference>
<evidence type="ECO:0000256" key="3">
    <source>
        <dbReference type="ARBA" id="ARBA00022723"/>
    </source>
</evidence>
<dbReference type="GO" id="GO:0046872">
    <property type="term" value="F:metal ion binding"/>
    <property type="evidence" value="ECO:0007669"/>
    <property type="project" value="UniProtKB-KW"/>
</dbReference>
<dbReference type="InterPro" id="IPR001949">
    <property type="entry name" value="NADH-UbQ_OxRdtase_51kDa_CS"/>
</dbReference>
<dbReference type="AlphaFoldDB" id="A0A7G7ME29"/>
<dbReference type="PANTHER" id="PTHR43578">
    <property type="entry name" value="NADH-QUINONE OXIDOREDUCTASE SUBUNIT F"/>
    <property type="match status" value="1"/>
</dbReference>
<organism evidence="8 9">
    <name type="scientific">Pseudonocardia petroleophila</name>
    <dbReference type="NCBI Taxonomy" id="37331"/>
    <lineage>
        <taxon>Bacteria</taxon>
        <taxon>Bacillati</taxon>
        <taxon>Actinomycetota</taxon>
        <taxon>Actinomycetes</taxon>
        <taxon>Pseudonocardiales</taxon>
        <taxon>Pseudonocardiaceae</taxon>
        <taxon>Pseudonocardia</taxon>
    </lineage>
</organism>
<dbReference type="Pfam" id="PF10589">
    <property type="entry name" value="NADH_4Fe-4S"/>
    <property type="match status" value="1"/>
</dbReference>
<dbReference type="Gene3D" id="1.20.1440.230">
    <property type="entry name" value="NADH-ubiquinone oxidoreductase 51kDa subunit, iron-sulphur binding domain"/>
    <property type="match status" value="1"/>
</dbReference>
<dbReference type="InterPro" id="IPR019575">
    <property type="entry name" value="Nuop51_4Fe4S-bd"/>
</dbReference>
<dbReference type="SUPFAM" id="SSF140490">
    <property type="entry name" value="Nqo1C-terminal domain-like"/>
    <property type="match status" value="1"/>
</dbReference>